<organism evidence="5">
    <name type="scientific">marine sediment metagenome</name>
    <dbReference type="NCBI Taxonomy" id="412755"/>
    <lineage>
        <taxon>unclassified sequences</taxon>
        <taxon>metagenomes</taxon>
        <taxon>ecological metagenomes</taxon>
    </lineage>
</organism>
<accession>X1AGU2</accession>
<gene>
    <name evidence="5" type="ORF">S01H4_03747</name>
</gene>
<reference evidence="5" key="1">
    <citation type="journal article" date="2014" name="Front. Microbiol.">
        <title>High frequency of phylogenetically diverse reductive dehalogenase-homologous genes in deep subseafloor sedimentary metagenomes.</title>
        <authorList>
            <person name="Kawai M."/>
            <person name="Futagami T."/>
            <person name="Toyoda A."/>
            <person name="Takaki Y."/>
            <person name="Nishi S."/>
            <person name="Hori S."/>
            <person name="Arai W."/>
            <person name="Tsubouchi T."/>
            <person name="Morono Y."/>
            <person name="Uchiyama I."/>
            <person name="Ito T."/>
            <person name="Fujiyama A."/>
            <person name="Inagaki F."/>
            <person name="Takami H."/>
        </authorList>
    </citation>
    <scope>NUCLEOTIDE SEQUENCE</scope>
    <source>
        <strain evidence="5">Expedition CK06-06</strain>
    </source>
</reference>
<comment type="similarity">
    <text evidence="2">Belongs to the bacterial solute-binding protein 2 family.</text>
</comment>
<dbReference type="AlphaFoldDB" id="X1AGU2"/>
<comment type="subcellular location">
    <subcellularLocation>
        <location evidence="1">Cell envelope</location>
    </subcellularLocation>
</comment>
<name>X1AGU2_9ZZZZ</name>
<evidence type="ECO:0000256" key="3">
    <source>
        <dbReference type="ARBA" id="ARBA00022729"/>
    </source>
</evidence>
<dbReference type="InterPro" id="IPR028082">
    <property type="entry name" value="Peripla_BP_I"/>
</dbReference>
<evidence type="ECO:0000256" key="1">
    <source>
        <dbReference type="ARBA" id="ARBA00004196"/>
    </source>
</evidence>
<comment type="caution">
    <text evidence="5">The sequence shown here is derived from an EMBL/GenBank/DDBJ whole genome shotgun (WGS) entry which is preliminary data.</text>
</comment>
<dbReference type="PANTHER" id="PTHR46847">
    <property type="entry name" value="D-ALLOSE-BINDING PERIPLASMIC PROTEIN-RELATED"/>
    <property type="match status" value="1"/>
</dbReference>
<dbReference type="EMBL" id="BART01000946">
    <property type="protein sequence ID" value="GAG59276.1"/>
    <property type="molecule type" value="Genomic_DNA"/>
</dbReference>
<dbReference type="PROSITE" id="PS51257">
    <property type="entry name" value="PROKAR_LIPOPROTEIN"/>
    <property type="match status" value="1"/>
</dbReference>
<dbReference type="GO" id="GO:0030313">
    <property type="term" value="C:cell envelope"/>
    <property type="evidence" value="ECO:0007669"/>
    <property type="project" value="UniProtKB-SubCell"/>
</dbReference>
<feature type="domain" description="Periplasmic binding protein" evidence="4">
    <location>
        <begin position="91"/>
        <end position="318"/>
    </location>
</feature>
<proteinExistence type="inferred from homology"/>
<dbReference type="PANTHER" id="PTHR46847:SF1">
    <property type="entry name" value="D-ALLOSE-BINDING PERIPLASMIC PROTEIN-RELATED"/>
    <property type="match status" value="1"/>
</dbReference>
<feature type="non-terminal residue" evidence="5">
    <location>
        <position position="365"/>
    </location>
</feature>
<dbReference type="Pfam" id="PF13407">
    <property type="entry name" value="Peripla_BP_4"/>
    <property type="match status" value="1"/>
</dbReference>
<evidence type="ECO:0000256" key="2">
    <source>
        <dbReference type="ARBA" id="ARBA00007639"/>
    </source>
</evidence>
<evidence type="ECO:0000259" key="4">
    <source>
        <dbReference type="Pfam" id="PF13407"/>
    </source>
</evidence>
<dbReference type="Gene3D" id="3.40.50.2300">
    <property type="match status" value="2"/>
</dbReference>
<dbReference type="GO" id="GO:0030246">
    <property type="term" value="F:carbohydrate binding"/>
    <property type="evidence" value="ECO:0007669"/>
    <property type="project" value="UniProtKB-ARBA"/>
</dbReference>
<dbReference type="SUPFAM" id="SSF53822">
    <property type="entry name" value="Periplasmic binding protein-like I"/>
    <property type="match status" value="1"/>
</dbReference>
<protein>
    <recommendedName>
        <fullName evidence="4">Periplasmic binding protein domain-containing protein</fullName>
    </recommendedName>
</protein>
<evidence type="ECO:0000313" key="5">
    <source>
        <dbReference type="EMBL" id="GAG59276.1"/>
    </source>
</evidence>
<dbReference type="InterPro" id="IPR025997">
    <property type="entry name" value="SBP_2_dom"/>
</dbReference>
<keyword evidence="3" id="KW-0732">Signal</keyword>
<sequence length="365" mass="39700">MKRYFILFVVAIVIMALALAPSFIGCKPEAVDEAAVEAPEEEVAPAEEAEVVEVAESTGIDRTGDYYVFVGTFMSLDYYVDYYRAANIIMEEWPEVKIDVLGPADYDIESTLSIIEQQIAKKVTGILVQPWGEDWLPTCDKAVDSGIPVVFLGVDFPKSKRLAYCGTGNTKMGMVAGEWLAEKIGYEGKVAVMRNPVLANVTERYNGFMSIMDSYPDIEVVADLDHQNDSSIGAQLIIGILQQYPDLAAVWGGDGISGPAVAMGIREAGLEKGSVIIVGADREDALLASIAEGEITATVVQGASLEFYYGVKILDAYVHNYGPQVSYDDAAAGIELNPDVVNPKVNVVTKDNVEYFRRSYVEDPT</sequence>